<dbReference type="Proteomes" id="UP000887013">
    <property type="component" value="Unassembled WGS sequence"/>
</dbReference>
<dbReference type="AlphaFoldDB" id="A0A8X6R7P4"/>
<comment type="caution">
    <text evidence="1">The sequence shown here is derived from an EMBL/GenBank/DDBJ whole genome shotgun (WGS) entry which is preliminary data.</text>
</comment>
<keyword evidence="2" id="KW-1185">Reference proteome</keyword>
<sequence>MTIKPKLNQTNVVIFGSIRAPDLARTCKSLDPKQQPAELPTATSFGYFCFIFHLSGKSRACAISLASGLGSAAIDSPGAKNQNQHWQSC</sequence>
<protein>
    <submittedName>
        <fullName evidence="1">Uncharacterized protein</fullName>
    </submittedName>
</protein>
<gene>
    <name evidence="1" type="ORF">NPIL_505011</name>
</gene>
<accession>A0A8X6R7P4</accession>
<evidence type="ECO:0000313" key="1">
    <source>
        <dbReference type="EMBL" id="GFU54971.1"/>
    </source>
</evidence>
<proteinExistence type="predicted"/>
<name>A0A8X6R7P4_NEPPI</name>
<organism evidence="1 2">
    <name type="scientific">Nephila pilipes</name>
    <name type="common">Giant wood spider</name>
    <name type="synonym">Nephila maculata</name>
    <dbReference type="NCBI Taxonomy" id="299642"/>
    <lineage>
        <taxon>Eukaryota</taxon>
        <taxon>Metazoa</taxon>
        <taxon>Ecdysozoa</taxon>
        <taxon>Arthropoda</taxon>
        <taxon>Chelicerata</taxon>
        <taxon>Arachnida</taxon>
        <taxon>Araneae</taxon>
        <taxon>Araneomorphae</taxon>
        <taxon>Entelegynae</taxon>
        <taxon>Araneoidea</taxon>
        <taxon>Nephilidae</taxon>
        <taxon>Nephila</taxon>
    </lineage>
</organism>
<reference evidence="1" key="1">
    <citation type="submission" date="2020-08" db="EMBL/GenBank/DDBJ databases">
        <title>Multicomponent nature underlies the extraordinary mechanical properties of spider dragline silk.</title>
        <authorList>
            <person name="Kono N."/>
            <person name="Nakamura H."/>
            <person name="Mori M."/>
            <person name="Yoshida Y."/>
            <person name="Ohtoshi R."/>
            <person name="Malay A.D."/>
            <person name="Moran D.A.P."/>
            <person name="Tomita M."/>
            <person name="Numata K."/>
            <person name="Arakawa K."/>
        </authorList>
    </citation>
    <scope>NUCLEOTIDE SEQUENCE</scope>
</reference>
<dbReference type="EMBL" id="BMAW01039207">
    <property type="protein sequence ID" value="GFU54971.1"/>
    <property type="molecule type" value="Genomic_DNA"/>
</dbReference>
<evidence type="ECO:0000313" key="2">
    <source>
        <dbReference type="Proteomes" id="UP000887013"/>
    </source>
</evidence>